<evidence type="ECO:0000313" key="2">
    <source>
        <dbReference type="EMBL" id="SNB54533.1"/>
    </source>
</evidence>
<organism evidence="2 3">
    <name type="scientific">Rhodoblastus acidophilus</name>
    <name type="common">Rhodopseudomonas acidophila</name>
    <dbReference type="NCBI Taxonomy" id="1074"/>
    <lineage>
        <taxon>Bacteria</taxon>
        <taxon>Pseudomonadati</taxon>
        <taxon>Pseudomonadota</taxon>
        <taxon>Alphaproteobacteria</taxon>
        <taxon>Hyphomicrobiales</taxon>
        <taxon>Rhodoblastaceae</taxon>
        <taxon>Rhodoblastus</taxon>
    </lineage>
</organism>
<keyword evidence="1" id="KW-0812">Transmembrane</keyword>
<dbReference type="EMBL" id="FYDG01000001">
    <property type="protein sequence ID" value="SNB54533.1"/>
    <property type="molecule type" value="Genomic_DNA"/>
</dbReference>
<dbReference type="RefSeq" id="WP_088518879.1">
    <property type="nucleotide sequence ID" value="NZ_FYDG01000001.1"/>
</dbReference>
<dbReference type="InterPro" id="IPR009937">
    <property type="entry name" value="Phage_holin_3_6"/>
</dbReference>
<sequence length="140" mass="14729">MADPSQRSVVEIVGDLFTQTTTLLSKETQLVRAEMSENVASVGRGLGLVVGGAVLLIPALTVLLQAAIAALTELAKLNSYWSALIVGGATLIVGLILLAAGAGRLRAERLMPNRTVQQLKRDAAVVQQEVRGSDDIRRAA</sequence>
<feature type="transmembrane region" description="Helical" evidence="1">
    <location>
        <begin position="45"/>
        <end position="68"/>
    </location>
</feature>
<keyword evidence="1" id="KW-1133">Transmembrane helix</keyword>
<protein>
    <submittedName>
        <fullName evidence="2">Putative Holin-X, holin superfamily III</fullName>
    </submittedName>
</protein>
<feature type="transmembrane region" description="Helical" evidence="1">
    <location>
        <begin position="80"/>
        <end position="102"/>
    </location>
</feature>
<dbReference type="Proteomes" id="UP000198418">
    <property type="component" value="Unassembled WGS sequence"/>
</dbReference>
<name>A0A212Q5A9_RHOAC</name>
<keyword evidence="3" id="KW-1185">Reference proteome</keyword>
<keyword evidence="1" id="KW-0472">Membrane</keyword>
<accession>A0A212Q5A9</accession>
<dbReference type="AlphaFoldDB" id="A0A212Q5A9"/>
<proteinExistence type="predicted"/>
<dbReference type="Pfam" id="PF07332">
    <property type="entry name" value="Phage_holin_3_6"/>
    <property type="match status" value="1"/>
</dbReference>
<evidence type="ECO:0000313" key="3">
    <source>
        <dbReference type="Proteomes" id="UP000198418"/>
    </source>
</evidence>
<dbReference type="OrthoDB" id="8253466at2"/>
<evidence type="ECO:0000256" key="1">
    <source>
        <dbReference type="SAM" id="Phobius"/>
    </source>
</evidence>
<gene>
    <name evidence="2" type="ORF">SAMN06265338_101399</name>
</gene>
<reference evidence="3" key="1">
    <citation type="submission" date="2017-06" db="EMBL/GenBank/DDBJ databases">
        <authorList>
            <person name="Varghese N."/>
            <person name="Submissions S."/>
        </authorList>
    </citation>
    <scope>NUCLEOTIDE SEQUENCE [LARGE SCALE GENOMIC DNA]</scope>
    <source>
        <strain evidence="3">DSM 137</strain>
    </source>
</reference>